<dbReference type="AlphaFoldDB" id="A0A017S132"/>
<dbReference type="Proteomes" id="UP000019804">
    <property type="component" value="Unassembled WGS sequence"/>
</dbReference>
<gene>
    <name evidence="1" type="ORF">EURHEDRAFT_550366</name>
</gene>
<evidence type="ECO:0000313" key="2">
    <source>
        <dbReference type="Proteomes" id="UP000019804"/>
    </source>
</evidence>
<accession>A0A017S132</accession>
<keyword evidence="2" id="KW-1185">Reference proteome</keyword>
<evidence type="ECO:0000313" key="1">
    <source>
        <dbReference type="EMBL" id="EYE90339.1"/>
    </source>
</evidence>
<dbReference type="EMBL" id="KK088461">
    <property type="protein sequence ID" value="EYE90339.1"/>
    <property type="molecule type" value="Genomic_DNA"/>
</dbReference>
<dbReference type="RefSeq" id="XP_040634029.1">
    <property type="nucleotide sequence ID" value="XM_040787516.1"/>
</dbReference>
<dbReference type="OrthoDB" id="4365810at2759"/>
<protein>
    <submittedName>
        <fullName evidence="1">Uncharacterized protein</fullName>
    </submittedName>
</protein>
<organism evidence="1 2">
    <name type="scientific">Aspergillus ruber (strain CBS 135680)</name>
    <dbReference type="NCBI Taxonomy" id="1388766"/>
    <lineage>
        <taxon>Eukaryota</taxon>
        <taxon>Fungi</taxon>
        <taxon>Dikarya</taxon>
        <taxon>Ascomycota</taxon>
        <taxon>Pezizomycotina</taxon>
        <taxon>Eurotiomycetes</taxon>
        <taxon>Eurotiomycetidae</taxon>
        <taxon>Eurotiales</taxon>
        <taxon>Aspergillaceae</taxon>
        <taxon>Aspergillus</taxon>
        <taxon>Aspergillus subgen. Aspergillus</taxon>
    </lineage>
</organism>
<proteinExistence type="predicted"/>
<name>A0A017S132_ASPRC</name>
<dbReference type="STRING" id="1388766.A0A017S132"/>
<sequence>MDAGYTNTRAVTILLEKDTLGSMLLSDYKETLLLEQWYRVKVHGVPIRRYLICGLALARKEIELGTGYQLKRNPTWLWISKELHNSNQKSSTIVITVGSLEEVRRLLINGIRFEDPGKG</sequence>
<dbReference type="GeneID" id="63702640"/>
<dbReference type="HOGENOM" id="CLU_2061029_0_0_1"/>
<reference evidence="2" key="1">
    <citation type="journal article" date="2014" name="Nat. Commun.">
        <title>Genomic adaptations of the halophilic Dead Sea filamentous fungus Eurotium rubrum.</title>
        <authorList>
            <person name="Kis-Papo T."/>
            <person name="Weig A.R."/>
            <person name="Riley R."/>
            <person name="Persoh D."/>
            <person name="Salamov A."/>
            <person name="Sun H."/>
            <person name="Lipzen A."/>
            <person name="Wasser S.P."/>
            <person name="Rambold G."/>
            <person name="Grigoriev I.V."/>
            <person name="Nevo E."/>
        </authorList>
    </citation>
    <scope>NUCLEOTIDE SEQUENCE [LARGE SCALE GENOMIC DNA]</scope>
    <source>
        <strain evidence="2">CBS 135680</strain>
    </source>
</reference>